<evidence type="ECO:0000256" key="2">
    <source>
        <dbReference type="ARBA" id="ARBA00022737"/>
    </source>
</evidence>
<evidence type="ECO:0000256" key="4">
    <source>
        <dbReference type="ARBA" id="ARBA00023038"/>
    </source>
</evidence>
<dbReference type="OMA" id="CKKHYQE"/>
<sequence length="76" mass="8724">MPFQPPKTEKCTTCTKSVYAAERMEAGGNIYHKMCFKCTCCKMPLKLNNYQQSEGNLYCKNDYQKEILAKNAQITT</sequence>
<keyword evidence="4 5" id="KW-0440">LIM domain</keyword>
<keyword evidence="2" id="KW-0677">Repeat</keyword>
<dbReference type="EMBL" id="KB307685">
    <property type="protein sequence ID" value="ELT98647.1"/>
    <property type="molecule type" value="Genomic_DNA"/>
</dbReference>
<dbReference type="InterPro" id="IPR001781">
    <property type="entry name" value="Znf_LIM"/>
</dbReference>
<dbReference type="FunFam" id="2.10.110.10:FF:000001">
    <property type="entry name" value="Cysteine and glycine-rich protein 1"/>
    <property type="match status" value="1"/>
</dbReference>
<dbReference type="PROSITE" id="PS00478">
    <property type="entry name" value="LIM_DOMAIN_1"/>
    <property type="match status" value="1"/>
</dbReference>
<dbReference type="PANTHER" id="PTHR24206">
    <property type="entry name" value="OS06G0237300 PROTEIN"/>
    <property type="match status" value="1"/>
</dbReference>
<reference evidence="7 9" key="2">
    <citation type="journal article" date="2013" name="Nature">
        <title>Insights into bilaterian evolution from three spiralian genomes.</title>
        <authorList>
            <person name="Simakov O."/>
            <person name="Marletaz F."/>
            <person name="Cho S.J."/>
            <person name="Edsinger-Gonzales E."/>
            <person name="Havlak P."/>
            <person name="Hellsten U."/>
            <person name="Kuo D.H."/>
            <person name="Larsson T."/>
            <person name="Lv J."/>
            <person name="Arendt D."/>
            <person name="Savage R."/>
            <person name="Osoegawa K."/>
            <person name="de Jong P."/>
            <person name="Grimwood J."/>
            <person name="Chapman J.A."/>
            <person name="Shapiro H."/>
            <person name="Aerts A."/>
            <person name="Otillar R.P."/>
            <person name="Terry A.Y."/>
            <person name="Boore J.L."/>
            <person name="Grigoriev I.V."/>
            <person name="Lindberg D.R."/>
            <person name="Seaver E.C."/>
            <person name="Weisblat D.A."/>
            <person name="Putnam N.H."/>
            <person name="Rokhsar D.S."/>
        </authorList>
    </citation>
    <scope>NUCLEOTIDE SEQUENCE</scope>
    <source>
        <strain evidence="7 9">I ESC-2004</strain>
    </source>
</reference>
<accession>R7TYE2</accession>
<evidence type="ECO:0000256" key="3">
    <source>
        <dbReference type="ARBA" id="ARBA00022833"/>
    </source>
</evidence>
<name>R7TYE2_CAPTE</name>
<protein>
    <recommendedName>
        <fullName evidence="6">LIM zinc-binding domain-containing protein</fullName>
    </recommendedName>
</protein>
<gene>
    <name evidence="7" type="ORF">CAPTEDRAFT_222454</name>
</gene>
<dbReference type="HOGENOM" id="CLU_026811_4_0_1"/>
<dbReference type="EnsemblMetazoa" id="CapteT222454">
    <property type="protein sequence ID" value="CapteP222454"/>
    <property type="gene ID" value="CapteG222454"/>
</dbReference>
<keyword evidence="3 5" id="KW-0862">Zinc</keyword>
<dbReference type="Gene3D" id="2.10.110.10">
    <property type="entry name" value="Cysteine Rich Protein"/>
    <property type="match status" value="1"/>
</dbReference>
<keyword evidence="1 5" id="KW-0479">Metal-binding</keyword>
<evidence type="ECO:0000256" key="5">
    <source>
        <dbReference type="PROSITE-ProRule" id="PRU00125"/>
    </source>
</evidence>
<dbReference type="PROSITE" id="PS50023">
    <property type="entry name" value="LIM_DOMAIN_2"/>
    <property type="match status" value="1"/>
</dbReference>
<evidence type="ECO:0000313" key="7">
    <source>
        <dbReference type="EMBL" id="ELT98647.1"/>
    </source>
</evidence>
<reference evidence="9" key="1">
    <citation type="submission" date="2012-12" db="EMBL/GenBank/DDBJ databases">
        <authorList>
            <person name="Hellsten U."/>
            <person name="Grimwood J."/>
            <person name="Chapman J.A."/>
            <person name="Shapiro H."/>
            <person name="Aerts A."/>
            <person name="Otillar R.P."/>
            <person name="Terry A.Y."/>
            <person name="Boore J.L."/>
            <person name="Simakov O."/>
            <person name="Marletaz F."/>
            <person name="Cho S.-J."/>
            <person name="Edsinger-Gonzales E."/>
            <person name="Havlak P."/>
            <person name="Kuo D.-H."/>
            <person name="Larsson T."/>
            <person name="Lv J."/>
            <person name="Arendt D."/>
            <person name="Savage R."/>
            <person name="Osoegawa K."/>
            <person name="de Jong P."/>
            <person name="Lindberg D.R."/>
            <person name="Seaver E.C."/>
            <person name="Weisblat D.A."/>
            <person name="Putnam N.H."/>
            <person name="Grigoriev I.V."/>
            <person name="Rokhsar D.S."/>
        </authorList>
    </citation>
    <scope>NUCLEOTIDE SEQUENCE</scope>
    <source>
        <strain evidence="9">I ESC-2004</strain>
    </source>
</reference>
<proteinExistence type="predicted"/>
<evidence type="ECO:0000313" key="9">
    <source>
        <dbReference type="Proteomes" id="UP000014760"/>
    </source>
</evidence>
<dbReference type="AlphaFoldDB" id="R7TYE2"/>
<dbReference type="STRING" id="283909.R7TYE2"/>
<dbReference type="OrthoDB" id="1679758at2759"/>
<dbReference type="EMBL" id="AMQN01010391">
    <property type="status" value="NOT_ANNOTATED_CDS"/>
    <property type="molecule type" value="Genomic_DNA"/>
</dbReference>
<dbReference type="SMART" id="SM00132">
    <property type="entry name" value="LIM"/>
    <property type="match status" value="1"/>
</dbReference>
<evidence type="ECO:0000313" key="8">
    <source>
        <dbReference type="EnsemblMetazoa" id="CapteP222454"/>
    </source>
</evidence>
<reference evidence="8" key="3">
    <citation type="submission" date="2015-06" db="UniProtKB">
        <authorList>
            <consortium name="EnsemblMetazoa"/>
        </authorList>
    </citation>
    <scope>IDENTIFICATION</scope>
</reference>
<organism evidence="7">
    <name type="scientific">Capitella teleta</name>
    <name type="common">Polychaete worm</name>
    <dbReference type="NCBI Taxonomy" id="283909"/>
    <lineage>
        <taxon>Eukaryota</taxon>
        <taxon>Metazoa</taxon>
        <taxon>Spiralia</taxon>
        <taxon>Lophotrochozoa</taxon>
        <taxon>Annelida</taxon>
        <taxon>Polychaeta</taxon>
        <taxon>Sedentaria</taxon>
        <taxon>Scolecida</taxon>
        <taxon>Capitellidae</taxon>
        <taxon>Capitella</taxon>
    </lineage>
</organism>
<evidence type="ECO:0000256" key="1">
    <source>
        <dbReference type="ARBA" id="ARBA00022723"/>
    </source>
</evidence>
<keyword evidence="9" id="KW-1185">Reference proteome</keyword>
<dbReference type="Pfam" id="PF00412">
    <property type="entry name" value="LIM"/>
    <property type="match status" value="1"/>
</dbReference>
<dbReference type="GO" id="GO:0046872">
    <property type="term" value="F:metal ion binding"/>
    <property type="evidence" value="ECO:0007669"/>
    <property type="project" value="UniProtKB-KW"/>
</dbReference>
<dbReference type="Proteomes" id="UP000014760">
    <property type="component" value="Unassembled WGS sequence"/>
</dbReference>
<dbReference type="SUPFAM" id="SSF57716">
    <property type="entry name" value="Glucocorticoid receptor-like (DNA-binding domain)"/>
    <property type="match status" value="2"/>
</dbReference>
<feature type="domain" description="LIM zinc-binding" evidence="6">
    <location>
        <begin position="9"/>
        <end position="69"/>
    </location>
</feature>
<evidence type="ECO:0000259" key="6">
    <source>
        <dbReference type="PROSITE" id="PS50023"/>
    </source>
</evidence>